<name>A0A3B7LYP8_9GAMM</name>
<evidence type="ECO:0000259" key="16">
    <source>
        <dbReference type="PROSITE" id="PS50173"/>
    </source>
</evidence>
<dbReference type="SUPFAM" id="SSF100879">
    <property type="entry name" value="Lesion bypass DNA polymerase (Y-family), little finger domain"/>
    <property type="match status" value="1"/>
</dbReference>
<evidence type="ECO:0000256" key="15">
    <source>
        <dbReference type="HAMAP-Rule" id="MF_01113"/>
    </source>
</evidence>
<dbReference type="Proteomes" id="UP000263753">
    <property type="component" value="Chromosome"/>
</dbReference>
<dbReference type="Gene3D" id="3.30.70.270">
    <property type="match status" value="1"/>
</dbReference>
<evidence type="ECO:0000256" key="3">
    <source>
        <dbReference type="ARBA" id="ARBA00022457"/>
    </source>
</evidence>
<dbReference type="EC" id="2.7.7.7" evidence="15"/>
<feature type="active site" evidence="15">
    <location>
        <position position="103"/>
    </location>
</feature>
<dbReference type="SUPFAM" id="SSF56672">
    <property type="entry name" value="DNA/RNA polymerases"/>
    <property type="match status" value="1"/>
</dbReference>
<comment type="cofactor">
    <cofactor evidence="15">
        <name>Mg(2+)</name>
        <dbReference type="ChEBI" id="CHEBI:18420"/>
    </cofactor>
    <text evidence="15">Binds 2 magnesium ions per subunit.</text>
</comment>
<keyword evidence="8 15" id="KW-0479">Metal-binding</keyword>
<keyword evidence="11 15" id="KW-0239">DNA-directed DNA polymerase</keyword>
<dbReference type="InterPro" id="IPR036775">
    <property type="entry name" value="DNA_pol_Y-fam_lit_finger_sf"/>
</dbReference>
<dbReference type="AlphaFoldDB" id="A0A3B7LYP8"/>
<reference evidence="18" key="1">
    <citation type="submission" date="2018-09" db="EMBL/GenBank/DDBJ databases">
        <title>The complete genome of Acinetobacter sp. strain WCHAc010005.</title>
        <authorList>
            <person name="Hu Y."/>
            <person name="Long H."/>
            <person name="Feng Y."/>
            <person name="Zong Z."/>
        </authorList>
    </citation>
    <scope>NUCLEOTIDE SEQUENCE [LARGE SCALE GENOMIC DNA]</scope>
    <source>
        <strain evidence="18">WCHAc010005</strain>
    </source>
</reference>
<dbReference type="EMBL" id="CP032134">
    <property type="protein sequence ID" value="AXY55443.1"/>
    <property type="molecule type" value="Genomic_DNA"/>
</dbReference>
<evidence type="ECO:0000256" key="14">
    <source>
        <dbReference type="ARBA" id="ARBA00049244"/>
    </source>
</evidence>
<dbReference type="InterPro" id="IPR053848">
    <property type="entry name" value="IMS_HHH_1"/>
</dbReference>
<gene>
    <name evidence="15" type="primary">dinB</name>
    <name evidence="17" type="ORF">CDG60_01800</name>
</gene>
<dbReference type="GO" id="GO:0006261">
    <property type="term" value="P:DNA-templated DNA replication"/>
    <property type="evidence" value="ECO:0007669"/>
    <property type="project" value="UniProtKB-UniRule"/>
</dbReference>
<feature type="binding site" evidence="15">
    <location>
        <position position="8"/>
    </location>
    <ligand>
        <name>Mg(2+)</name>
        <dbReference type="ChEBI" id="CHEBI:18420"/>
    </ligand>
</feature>
<evidence type="ECO:0000256" key="7">
    <source>
        <dbReference type="ARBA" id="ARBA00022705"/>
    </source>
</evidence>
<dbReference type="InterPro" id="IPR043128">
    <property type="entry name" value="Rev_trsase/Diguanyl_cyclase"/>
</dbReference>
<dbReference type="GO" id="GO:0009432">
    <property type="term" value="P:SOS response"/>
    <property type="evidence" value="ECO:0007669"/>
    <property type="project" value="UniProtKB-ARBA"/>
</dbReference>
<dbReference type="Gene3D" id="3.40.1170.60">
    <property type="match status" value="1"/>
</dbReference>
<sequence>MRKIIHIDMDAFFASVELRERPDLQHLPVVISSHHPRAVIAAASYPARKFGLRSAMSMSQAKKLCPQVVVIEPHFDKYRAVSQQIHEIFQQYTPLIEPLSLDEAYLDVTENLQNIPSATEVAQRIRADIFKITGLTASAGVAPNKFLAKVASDWNKPNGICIIKPSQVQHFIHDLPLKKIPGVGKVTQEKLKSLNLETLGDLQQIEENVLIHHFGKYGKQLFLYAQGIDERPVQAERQRQQISKETTFDDDLTLIQCAVYWEGLIERVWQSLEKKQMQARGVTVKLKLKNFQVLQHSKSFKLALNSQQEMQDVIHQLLDEMQIPAHFQFRLVGVGLYQLTEQQDQPQLCLW</sequence>
<proteinExistence type="inferred from homology"/>
<dbReference type="InterPro" id="IPR001126">
    <property type="entry name" value="UmuC"/>
</dbReference>
<comment type="subunit">
    <text evidence="15">Monomer.</text>
</comment>
<accession>A0A3B7LYP8</accession>
<evidence type="ECO:0000256" key="10">
    <source>
        <dbReference type="ARBA" id="ARBA00022842"/>
    </source>
</evidence>
<dbReference type="Pfam" id="PF11799">
    <property type="entry name" value="IMS_C"/>
    <property type="match status" value="1"/>
</dbReference>
<dbReference type="Gene3D" id="1.10.150.20">
    <property type="entry name" value="5' to 3' exonuclease, C-terminal subdomain"/>
    <property type="match status" value="1"/>
</dbReference>
<evidence type="ECO:0000256" key="11">
    <source>
        <dbReference type="ARBA" id="ARBA00022932"/>
    </source>
</evidence>
<feature type="binding site" evidence="15">
    <location>
        <position position="102"/>
    </location>
    <ligand>
        <name>Mg(2+)</name>
        <dbReference type="ChEBI" id="CHEBI:18420"/>
    </ligand>
</feature>
<comment type="subcellular location">
    <subcellularLocation>
        <location evidence="1 15">Cytoplasm</location>
    </subcellularLocation>
</comment>
<keyword evidence="5 15" id="KW-0808">Transferase</keyword>
<dbReference type="InterPro" id="IPR022880">
    <property type="entry name" value="DNApol_IV"/>
</dbReference>
<evidence type="ECO:0000256" key="9">
    <source>
        <dbReference type="ARBA" id="ARBA00022763"/>
    </source>
</evidence>
<dbReference type="GO" id="GO:0006281">
    <property type="term" value="P:DNA repair"/>
    <property type="evidence" value="ECO:0007669"/>
    <property type="project" value="UniProtKB-UniRule"/>
</dbReference>
<dbReference type="FunFam" id="1.10.150.20:FF:000019">
    <property type="entry name" value="DNA polymerase IV"/>
    <property type="match status" value="1"/>
</dbReference>
<dbReference type="GO" id="GO:0003684">
    <property type="term" value="F:damaged DNA binding"/>
    <property type="evidence" value="ECO:0007669"/>
    <property type="project" value="InterPro"/>
</dbReference>
<protein>
    <recommendedName>
        <fullName evidence="15">DNA polymerase IV</fullName>
        <shortName evidence="15">Pol IV</shortName>
        <ecNumber evidence="15">2.7.7.7</ecNumber>
    </recommendedName>
</protein>
<dbReference type="HAMAP" id="MF_01113">
    <property type="entry name" value="DNApol_IV"/>
    <property type="match status" value="1"/>
</dbReference>
<dbReference type="GO" id="GO:0000287">
    <property type="term" value="F:magnesium ion binding"/>
    <property type="evidence" value="ECO:0007669"/>
    <property type="project" value="UniProtKB-UniRule"/>
</dbReference>
<dbReference type="KEGG" id="achi:CDG60_01800"/>
<keyword evidence="3 15" id="KW-0515">Mutator protein</keyword>
<dbReference type="Pfam" id="PF00817">
    <property type="entry name" value="IMS"/>
    <property type="match status" value="1"/>
</dbReference>
<evidence type="ECO:0000256" key="13">
    <source>
        <dbReference type="ARBA" id="ARBA00023204"/>
    </source>
</evidence>
<dbReference type="Gene3D" id="3.30.1490.100">
    <property type="entry name" value="DNA polymerase, Y-family, little finger domain"/>
    <property type="match status" value="1"/>
</dbReference>
<feature type="site" description="Substrate discrimination" evidence="15">
    <location>
        <position position="13"/>
    </location>
</feature>
<dbReference type="GO" id="GO:0005829">
    <property type="term" value="C:cytosol"/>
    <property type="evidence" value="ECO:0007669"/>
    <property type="project" value="TreeGrafter"/>
</dbReference>
<dbReference type="PROSITE" id="PS50173">
    <property type="entry name" value="UMUC"/>
    <property type="match status" value="1"/>
</dbReference>
<evidence type="ECO:0000256" key="5">
    <source>
        <dbReference type="ARBA" id="ARBA00022679"/>
    </source>
</evidence>
<comment type="similarity">
    <text evidence="2 15">Belongs to the DNA polymerase type-Y family.</text>
</comment>
<dbReference type="PANTHER" id="PTHR11076:SF33">
    <property type="entry name" value="DNA POLYMERASE KAPPA"/>
    <property type="match status" value="1"/>
</dbReference>
<dbReference type="FunFam" id="3.30.70.270:FF:000002">
    <property type="entry name" value="DNA polymerase IV"/>
    <property type="match status" value="1"/>
</dbReference>
<comment type="function">
    <text evidence="15">Poorly processive, error-prone DNA polymerase involved in untargeted mutagenesis. Copies undamaged DNA at stalled replication forks, which arise in vivo from mismatched or misaligned primer ends. These misaligned primers can be extended by PolIV. Exhibits no 3'-5' exonuclease (proofreading) activity. May be involved in translesional synthesis, in conjunction with the beta clamp from PolIII.</text>
</comment>
<dbReference type="NCBIfam" id="NF002677">
    <property type="entry name" value="PRK02406.1"/>
    <property type="match status" value="1"/>
</dbReference>
<dbReference type="PANTHER" id="PTHR11076">
    <property type="entry name" value="DNA REPAIR POLYMERASE UMUC / TRANSFERASE FAMILY MEMBER"/>
    <property type="match status" value="1"/>
</dbReference>
<dbReference type="InterPro" id="IPR017961">
    <property type="entry name" value="DNA_pol_Y-fam_little_finger"/>
</dbReference>
<evidence type="ECO:0000256" key="8">
    <source>
        <dbReference type="ARBA" id="ARBA00022723"/>
    </source>
</evidence>
<dbReference type="GO" id="GO:0003887">
    <property type="term" value="F:DNA-directed DNA polymerase activity"/>
    <property type="evidence" value="ECO:0007669"/>
    <property type="project" value="UniProtKB-UniRule"/>
</dbReference>
<keyword evidence="7 15" id="KW-0235">DNA replication</keyword>
<dbReference type="CDD" id="cd03586">
    <property type="entry name" value="PolY_Pol_IV_kappa"/>
    <property type="match status" value="1"/>
</dbReference>
<keyword evidence="4 15" id="KW-0963">Cytoplasm</keyword>
<dbReference type="InterPro" id="IPR050116">
    <property type="entry name" value="DNA_polymerase-Y"/>
</dbReference>
<organism evidence="17 18">
    <name type="scientific">Acinetobacter chinensis</name>
    <dbReference type="NCBI Taxonomy" id="2004650"/>
    <lineage>
        <taxon>Bacteria</taxon>
        <taxon>Pseudomonadati</taxon>
        <taxon>Pseudomonadota</taxon>
        <taxon>Gammaproteobacteria</taxon>
        <taxon>Moraxellales</taxon>
        <taxon>Moraxellaceae</taxon>
        <taxon>Acinetobacter</taxon>
    </lineage>
</organism>
<keyword evidence="12 15" id="KW-0238">DNA-binding</keyword>
<keyword evidence="9 15" id="KW-0227">DNA damage</keyword>
<dbReference type="RefSeq" id="WP_087513535.1">
    <property type="nucleotide sequence ID" value="NZ_CP032134.1"/>
</dbReference>
<evidence type="ECO:0000256" key="4">
    <source>
        <dbReference type="ARBA" id="ARBA00022490"/>
    </source>
</evidence>
<dbReference type="InterPro" id="IPR043502">
    <property type="entry name" value="DNA/RNA_pol_sf"/>
</dbReference>
<keyword evidence="10 15" id="KW-0460">Magnesium</keyword>
<evidence type="ECO:0000256" key="12">
    <source>
        <dbReference type="ARBA" id="ARBA00023125"/>
    </source>
</evidence>
<evidence type="ECO:0000256" key="6">
    <source>
        <dbReference type="ARBA" id="ARBA00022695"/>
    </source>
</evidence>
<evidence type="ECO:0000256" key="2">
    <source>
        <dbReference type="ARBA" id="ARBA00010945"/>
    </source>
</evidence>
<dbReference type="Pfam" id="PF21999">
    <property type="entry name" value="IMS_HHH_1"/>
    <property type="match status" value="1"/>
</dbReference>
<evidence type="ECO:0000313" key="17">
    <source>
        <dbReference type="EMBL" id="AXY55443.1"/>
    </source>
</evidence>
<comment type="catalytic activity">
    <reaction evidence="14 15">
        <text>DNA(n) + a 2'-deoxyribonucleoside 5'-triphosphate = DNA(n+1) + diphosphate</text>
        <dbReference type="Rhea" id="RHEA:22508"/>
        <dbReference type="Rhea" id="RHEA-COMP:17339"/>
        <dbReference type="Rhea" id="RHEA-COMP:17340"/>
        <dbReference type="ChEBI" id="CHEBI:33019"/>
        <dbReference type="ChEBI" id="CHEBI:61560"/>
        <dbReference type="ChEBI" id="CHEBI:173112"/>
        <dbReference type="EC" id="2.7.7.7"/>
    </reaction>
</comment>
<evidence type="ECO:0000256" key="1">
    <source>
        <dbReference type="ARBA" id="ARBA00004496"/>
    </source>
</evidence>
<evidence type="ECO:0000313" key="18">
    <source>
        <dbReference type="Proteomes" id="UP000263753"/>
    </source>
</evidence>
<feature type="domain" description="UmuC" evidence="16">
    <location>
        <begin position="4"/>
        <end position="184"/>
    </location>
</feature>
<dbReference type="GO" id="GO:0042276">
    <property type="term" value="P:error-prone translesion synthesis"/>
    <property type="evidence" value="ECO:0007669"/>
    <property type="project" value="TreeGrafter"/>
</dbReference>
<keyword evidence="13 15" id="KW-0234">DNA repair</keyword>
<keyword evidence="6 15" id="KW-0548">Nucleotidyltransferase</keyword>
<dbReference type="FunFam" id="3.30.1490.100:FF:000004">
    <property type="entry name" value="DNA polymerase IV"/>
    <property type="match status" value="1"/>
</dbReference>